<organism evidence="2 3">
    <name type="scientific">Sphingomonas abietis</name>
    <dbReference type="NCBI Taxonomy" id="3012344"/>
    <lineage>
        <taxon>Bacteria</taxon>
        <taxon>Pseudomonadati</taxon>
        <taxon>Pseudomonadota</taxon>
        <taxon>Alphaproteobacteria</taxon>
        <taxon>Sphingomonadales</taxon>
        <taxon>Sphingomonadaceae</taxon>
        <taxon>Sphingomonas</taxon>
    </lineage>
</organism>
<dbReference type="PANTHER" id="PTHR33490:SF12">
    <property type="entry name" value="BLL5557 PROTEIN"/>
    <property type="match status" value="1"/>
</dbReference>
<dbReference type="Gene3D" id="2.60.40.2250">
    <property type="match status" value="1"/>
</dbReference>
<dbReference type="RefSeq" id="WP_270075819.1">
    <property type="nucleotide sequence ID" value="NZ_CP115174.1"/>
</dbReference>
<dbReference type="Pfam" id="PF01841">
    <property type="entry name" value="Transglut_core"/>
    <property type="match status" value="1"/>
</dbReference>
<protein>
    <submittedName>
        <fullName evidence="2">Transglutaminase family protein</fullName>
    </submittedName>
</protein>
<gene>
    <name evidence="2" type="ORF">PBT88_13290</name>
</gene>
<dbReference type="Gene3D" id="3.10.620.30">
    <property type="match status" value="1"/>
</dbReference>
<evidence type="ECO:0000313" key="3">
    <source>
        <dbReference type="Proteomes" id="UP001210865"/>
    </source>
</evidence>
<reference evidence="2 3" key="1">
    <citation type="submission" date="2022-12" db="EMBL/GenBank/DDBJ databases">
        <title>Sphingomonas abieness sp. nov., an endophytic bacterium isolated from Abies koreana.</title>
        <authorList>
            <person name="Jiang L."/>
            <person name="Lee J."/>
        </authorList>
    </citation>
    <scope>NUCLEOTIDE SEQUENCE [LARGE SCALE GENOMIC DNA]</scope>
    <source>
        <strain evidence="3">PAMB 00755</strain>
    </source>
</reference>
<feature type="domain" description="Transglutaminase-like" evidence="1">
    <location>
        <begin position="161"/>
        <end position="227"/>
    </location>
</feature>
<proteinExistence type="predicted"/>
<evidence type="ECO:0000313" key="2">
    <source>
        <dbReference type="EMBL" id="WBO21170.1"/>
    </source>
</evidence>
<sequence>MLIRAGYDIRFEADGPVPVLALLSVHPSRQRDLRTTHRITASPDVPLYDFLDGFGNLCTRMTIPAGGIALSCDILVEDSGEPDIVVPDAPQMAIEDLPDEVLQYLLASRYCETDRLLATAWSLFGNTQPGWARVQAIVDFTHHHIAFGYHHARSNKTAWDAYQERQGVCRDFAHLAITLCRCVNIPARYCTGYLGDIGIPPIDAPMDFSAWFEVYLGGRWYTFDARHNRPRIGRILMARGRDATDAALTTHFGPALLTRFDVHTDDVTG</sequence>
<dbReference type="SUPFAM" id="SSF54001">
    <property type="entry name" value="Cysteine proteinases"/>
    <property type="match status" value="1"/>
</dbReference>
<evidence type="ECO:0000259" key="1">
    <source>
        <dbReference type="SMART" id="SM00460"/>
    </source>
</evidence>
<name>A0ABY7NJL4_9SPHN</name>
<dbReference type="InterPro" id="IPR002931">
    <property type="entry name" value="Transglutaminase-like"/>
</dbReference>
<accession>A0ABY7NJL4</accession>
<dbReference type="InterPro" id="IPR038765">
    <property type="entry name" value="Papain-like_cys_pep_sf"/>
</dbReference>
<keyword evidence="3" id="KW-1185">Reference proteome</keyword>
<dbReference type="EMBL" id="CP115174">
    <property type="protein sequence ID" value="WBO21170.1"/>
    <property type="molecule type" value="Genomic_DNA"/>
</dbReference>
<dbReference type="Proteomes" id="UP001210865">
    <property type="component" value="Chromosome"/>
</dbReference>
<dbReference type="SMART" id="SM00460">
    <property type="entry name" value="TGc"/>
    <property type="match status" value="1"/>
</dbReference>
<dbReference type="PANTHER" id="PTHR33490">
    <property type="entry name" value="BLR5614 PROTEIN-RELATED"/>
    <property type="match status" value="1"/>
</dbReference>